<evidence type="ECO:0000256" key="3">
    <source>
        <dbReference type="ARBA" id="ARBA00023015"/>
    </source>
</evidence>
<dbReference type="InterPro" id="IPR036390">
    <property type="entry name" value="WH_DNA-bd_sf"/>
</dbReference>
<evidence type="ECO:0000256" key="1">
    <source>
        <dbReference type="ARBA" id="ARBA00004123"/>
    </source>
</evidence>
<dbReference type="AlphaFoldDB" id="A0A8S9P1J5"/>
<evidence type="ECO:0000256" key="6">
    <source>
        <dbReference type="ARBA" id="ARBA00023163"/>
    </source>
</evidence>
<keyword evidence="2" id="KW-0597">Phosphoprotein</keyword>
<dbReference type="GO" id="GO:0003700">
    <property type="term" value="F:DNA-binding transcription factor activity"/>
    <property type="evidence" value="ECO:0007669"/>
    <property type="project" value="InterPro"/>
</dbReference>
<evidence type="ECO:0000256" key="5">
    <source>
        <dbReference type="ARBA" id="ARBA00023125"/>
    </source>
</evidence>
<keyword evidence="7" id="KW-0539">Nucleus</keyword>
<dbReference type="InterPro" id="IPR036388">
    <property type="entry name" value="WH-like_DNA-bd_sf"/>
</dbReference>
<name>A0A8S9P1J5_BRACR</name>
<keyword evidence="5" id="KW-0238">DNA-binding</keyword>
<keyword evidence="6" id="KW-0804">Transcription</keyword>
<feature type="compositionally biased region" description="Low complexity" evidence="9">
    <location>
        <begin position="26"/>
        <end position="39"/>
    </location>
</feature>
<evidence type="ECO:0000259" key="10">
    <source>
        <dbReference type="SMART" id="SM00415"/>
    </source>
</evidence>
<dbReference type="GO" id="GO:0034605">
    <property type="term" value="P:cellular response to heat"/>
    <property type="evidence" value="ECO:0007669"/>
    <property type="project" value="TreeGrafter"/>
</dbReference>
<accession>A0A8S9P1J5</accession>
<dbReference type="GO" id="GO:0005634">
    <property type="term" value="C:nucleus"/>
    <property type="evidence" value="ECO:0007669"/>
    <property type="project" value="UniProtKB-SubCell"/>
</dbReference>
<evidence type="ECO:0000256" key="2">
    <source>
        <dbReference type="ARBA" id="ARBA00022553"/>
    </source>
</evidence>
<evidence type="ECO:0000313" key="12">
    <source>
        <dbReference type="Proteomes" id="UP000712600"/>
    </source>
</evidence>
<dbReference type="PANTHER" id="PTHR10015:SF338">
    <property type="entry name" value="HEAT STRESS TRANSCRIPTION FACTOR A-2"/>
    <property type="match status" value="1"/>
</dbReference>
<keyword evidence="4" id="KW-0346">Stress response</keyword>
<protein>
    <recommendedName>
        <fullName evidence="10">HSF-type DNA-binding domain-containing protein</fullName>
    </recommendedName>
</protein>
<dbReference type="SMART" id="SM00415">
    <property type="entry name" value="HSF"/>
    <property type="match status" value="1"/>
</dbReference>
<dbReference type="GO" id="GO:0000978">
    <property type="term" value="F:RNA polymerase II cis-regulatory region sequence-specific DNA binding"/>
    <property type="evidence" value="ECO:0007669"/>
    <property type="project" value="TreeGrafter"/>
</dbReference>
<evidence type="ECO:0000256" key="4">
    <source>
        <dbReference type="ARBA" id="ARBA00023016"/>
    </source>
</evidence>
<dbReference type="Pfam" id="PF00447">
    <property type="entry name" value="HSF_DNA-bind"/>
    <property type="match status" value="1"/>
</dbReference>
<dbReference type="GO" id="GO:0006357">
    <property type="term" value="P:regulation of transcription by RNA polymerase II"/>
    <property type="evidence" value="ECO:0007669"/>
    <property type="project" value="TreeGrafter"/>
</dbReference>
<dbReference type="PRINTS" id="PR00056">
    <property type="entry name" value="HSFDOMAIN"/>
</dbReference>
<reference evidence="11" key="1">
    <citation type="submission" date="2019-12" db="EMBL/GenBank/DDBJ databases">
        <title>Genome sequencing and annotation of Brassica cretica.</title>
        <authorList>
            <person name="Studholme D.J."/>
            <person name="Sarris P."/>
        </authorList>
    </citation>
    <scope>NUCLEOTIDE SEQUENCE</scope>
    <source>
        <strain evidence="11">PFS-109/04</strain>
        <tissue evidence="11">Leaf</tissue>
    </source>
</reference>
<proteinExistence type="inferred from homology"/>
<evidence type="ECO:0000256" key="9">
    <source>
        <dbReference type="SAM" id="MobiDB-lite"/>
    </source>
</evidence>
<gene>
    <name evidence="11" type="ORF">F2Q69_00002488</name>
</gene>
<evidence type="ECO:0000313" key="11">
    <source>
        <dbReference type="EMBL" id="KAF3509509.1"/>
    </source>
</evidence>
<dbReference type="EMBL" id="QGKX02001521">
    <property type="protein sequence ID" value="KAF3509509.1"/>
    <property type="molecule type" value="Genomic_DNA"/>
</dbReference>
<feature type="region of interest" description="Disordered" evidence="9">
    <location>
        <begin position="26"/>
        <end position="50"/>
    </location>
</feature>
<evidence type="ECO:0000256" key="7">
    <source>
        <dbReference type="ARBA" id="ARBA00023242"/>
    </source>
</evidence>
<sequence length="380" mass="42616">VSLLAYGLEMEQLKVELEEETVTYGGSAAASSSVGSSSSPRPMEGLNETGPPPFLTKTYDMVEDPATDTVVSWSSGRNSFIVWDSHKFSTTLLPRYFKHSNFSSFIRQLNTYNLKTVRKDSSVPVLKKLVLVLQGFRKIDPDRWEFANEGFLAGQKHLLKSIKRRRNMGLQTVVNQQGSGSGMSCVEVGQYGFEGEVERLKRDHSLLVAEVVRLRQQQHNSKSQVAEMEHRLLVTEKRQQQMMTFLAKALNNPNFVQQFALMSKEKKGLFGSDVGRKRRLTSSPSLGTIEERVLHDQEFDRMKDDMETLLAAAIDDEASNLVAASKDEQCLEAMNVMMEDGSLEPEIDVKVEDLVASPLDWGSEDLHDIVDQMGFLGSEP</sequence>
<comment type="similarity">
    <text evidence="8">Belongs to the HSF family. Class A subfamily.</text>
</comment>
<evidence type="ECO:0000256" key="8">
    <source>
        <dbReference type="ARBA" id="ARBA00061350"/>
    </source>
</evidence>
<comment type="subcellular location">
    <subcellularLocation>
        <location evidence="1">Nucleus</location>
    </subcellularLocation>
</comment>
<dbReference type="InterPro" id="IPR000232">
    <property type="entry name" value="HSF_DNA-bd"/>
</dbReference>
<feature type="domain" description="HSF-type DNA-binding" evidence="10">
    <location>
        <begin position="50"/>
        <end position="165"/>
    </location>
</feature>
<keyword evidence="3" id="KW-0805">Transcription regulation</keyword>
<organism evidence="11 12">
    <name type="scientific">Brassica cretica</name>
    <name type="common">Mustard</name>
    <dbReference type="NCBI Taxonomy" id="69181"/>
    <lineage>
        <taxon>Eukaryota</taxon>
        <taxon>Viridiplantae</taxon>
        <taxon>Streptophyta</taxon>
        <taxon>Embryophyta</taxon>
        <taxon>Tracheophyta</taxon>
        <taxon>Spermatophyta</taxon>
        <taxon>Magnoliopsida</taxon>
        <taxon>eudicotyledons</taxon>
        <taxon>Gunneridae</taxon>
        <taxon>Pentapetalae</taxon>
        <taxon>rosids</taxon>
        <taxon>malvids</taxon>
        <taxon>Brassicales</taxon>
        <taxon>Brassicaceae</taxon>
        <taxon>Brassiceae</taxon>
        <taxon>Brassica</taxon>
    </lineage>
</organism>
<dbReference type="Gene3D" id="1.10.10.10">
    <property type="entry name" value="Winged helix-like DNA-binding domain superfamily/Winged helix DNA-binding domain"/>
    <property type="match status" value="1"/>
</dbReference>
<comment type="caution">
    <text evidence="11">The sequence shown here is derived from an EMBL/GenBank/DDBJ whole genome shotgun (WGS) entry which is preliminary data.</text>
</comment>
<dbReference type="FunFam" id="1.10.10.10:FF:000057">
    <property type="entry name" value="Heat shock transcription factor 1"/>
    <property type="match status" value="1"/>
</dbReference>
<dbReference type="SUPFAM" id="SSF46785">
    <property type="entry name" value="Winged helix' DNA-binding domain"/>
    <property type="match status" value="1"/>
</dbReference>
<dbReference type="PANTHER" id="PTHR10015">
    <property type="entry name" value="HEAT SHOCK TRANSCRIPTION FACTOR"/>
    <property type="match status" value="1"/>
</dbReference>
<dbReference type="Proteomes" id="UP000712600">
    <property type="component" value="Unassembled WGS sequence"/>
</dbReference>
<feature type="non-terminal residue" evidence="11">
    <location>
        <position position="1"/>
    </location>
</feature>